<accession>A0A1S8X6U4</accession>
<dbReference type="PROSITE" id="PS51145">
    <property type="entry name" value="ZU5"/>
    <property type="match status" value="1"/>
</dbReference>
<reference evidence="3 4" key="1">
    <citation type="submission" date="2015-03" db="EMBL/GenBank/DDBJ databases">
        <title>Draft genome of the nematode, Opisthorchis viverrini.</title>
        <authorList>
            <person name="Mitreva M."/>
        </authorList>
    </citation>
    <scope>NUCLEOTIDE SEQUENCE [LARGE SCALE GENOMIC DNA]</scope>
    <source>
        <strain evidence="3">Khon Kaen</strain>
    </source>
</reference>
<dbReference type="Pfam" id="PF17217">
    <property type="entry name" value="UPA"/>
    <property type="match status" value="1"/>
</dbReference>
<organism evidence="3 4">
    <name type="scientific">Opisthorchis viverrini</name>
    <name type="common">Southeast Asian liver fluke</name>
    <dbReference type="NCBI Taxonomy" id="6198"/>
    <lineage>
        <taxon>Eukaryota</taxon>
        <taxon>Metazoa</taxon>
        <taxon>Spiralia</taxon>
        <taxon>Lophotrochozoa</taxon>
        <taxon>Platyhelminthes</taxon>
        <taxon>Trematoda</taxon>
        <taxon>Digenea</taxon>
        <taxon>Opisthorchiida</taxon>
        <taxon>Opisthorchiata</taxon>
        <taxon>Opisthorchiidae</taxon>
        <taxon>Opisthorchis</taxon>
    </lineage>
</organism>
<dbReference type="Gene3D" id="2.60.220.30">
    <property type="match status" value="1"/>
</dbReference>
<dbReference type="EMBL" id="KV891771">
    <property type="protein sequence ID" value="OON22449.1"/>
    <property type="molecule type" value="Genomic_DNA"/>
</dbReference>
<dbReference type="AlphaFoldDB" id="A0A1S8X6U4"/>
<gene>
    <name evidence="3" type="ORF">X801_01655</name>
</gene>
<dbReference type="InterPro" id="IPR033772">
    <property type="entry name" value="UPA"/>
</dbReference>
<sequence length="374" mass="41031">SLAENQSLIALPDDERNPAVLGSRKCSKPTSPNILTEGGSSGDSPVNTCTTLFLSGGEQSGTEGSSASLSQVQQKQVKPTNYYHLYAKPQSLLMCSRFCLQDRLQDEEVITYAWKRIPPDGGILSIEETDVSVIIPPKAFGTQVVRVVYLSVRHSVNDRPSLKENQTLLSPTIEFGPFDLTPLESLTLKFRHCAALSSGNWLIQLMGQSLPNLYSADKECGKRTREPMSVQENSSLRDKSSSSTPGPWQVSSFSEDFVMMFPSRERQTFGVPSAHAGRIFMSLPSTTCEASVAKLLRFAAFTAPCDTTRDNSIRIYVLPDTNDTLKIVTRIEMKLGGKLVDLSRQFPFSDDGGCLIFQIVALSDGFRSRLPGGK</sequence>
<feature type="region of interest" description="Disordered" evidence="1">
    <location>
        <begin position="19"/>
        <end position="47"/>
    </location>
</feature>
<feature type="domain" description="ZU5" evidence="2">
    <location>
        <begin position="111"/>
        <end position="219"/>
    </location>
</feature>
<dbReference type="InterPro" id="IPR000906">
    <property type="entry name" value="ZU5_dom"/>
</dbReference>
<evidence type="ECO:0000313" key="3">
    <source>
        <dbReference type="EMBL" id="OON22449.1"/>
    </source>
</evidence>
<name>A0A1S8X6U4_OPIVI</name>
<evidence type="ECO:0000256" key="1">
    <source>
        <dbReference type="SAM" id="MobiDB-lite"/>
    </source>
</evidence>
<proteinExistence type="predicted"/>
<dbReference type="GO" id="GO:0005042">
    <property type="term" value="F:netrin receptor activity"/>
    <property type="evidence" value="ECO:0007669"/>
    <property type="project" value="InterPro"/>
</dbReference>
<feature type="non-terminal residue" evidence="3">
    <location>
        <position position="374"/>
    </location>
</feature>
<evidence type="ECO:0000313" key="4">
    <source>
        <dbReference type="Proteomes" id="UP000243686"/>
    </source>
</evidence>
<dbReference type="Proteomes" id="UP000243686">
    <property type="component" value="Unassembled WGS sequence"/>
</dbReference>
<dbReference type="Pfam" id="PF00791">
    <property type="entry name" value="ZU5"/>
    <property type="match status" value="1"/>
</dbReference>
<dbReference type="PANTHER" id="PTHR12582">
    <property type="entry name" value="NETRIN RECEPTOR UNC5"/>
    <property type="match status" value="1"/>
</dbReference>
<evidence type="ECO:0000259" key="2">
    <source>
        <dbReference type="PROSITE" id="PS51145"/>
    </source>
</evidence>
<dbReference type="InterPro" id="IPR037936">
    <property type="entry name" value="UNC5A-D"/>
</dbReference>
<keyword evidence="4" id="KW-1185">Reference proteome</keyword>
<feature type="non-terminal residue" evidence="3">
    <location>
        <position position="1"/>
    </location>
</feature>
<dbReference type="PANTHER" id="PTHR12582:SF47">
    <property type="entry name" value="NETRIN RECEPTOR UNC-5"/>
    <property type="match status" value="1"/>
</dbReference>
<feature type="region of interest" description="Disordered" evidence="1">
    <location>
        <begin position="221"/>
        <end position="248"/>
    </location>
</feature>
<dbReference type="SMART" id="SM00218">
    <property type="entry name" value="ZU5"/>
    <property type="match status" value="1"/>
</dbReference>
<protein>
    <submittedName>
        <fullName evidence="3">ZU5 domain protein</fullName>
    </submittedName>
</protein>
<dbReference type="GO" id="GO:0016020">
    <property type="term" value="C:membrane"/>
    <property type="evidence" value="ECO:0007669"/>
    <property type="project" value="InterPro"/>
</dbReference>